<dbReference type="InterPro" id="IPR036691">
    <property type="entry name" value="Endo/exonu/phosph_ase_sf"/>
</dbReference>
<dbReference type="GO" id="GO:0003906">
    <property type="term" value="F:DNA-(apurinic or apyrimidinic site) endonuclease activity"/>
    <property type="evidence" value="ECO:0007669"/>
    <property type="project" value="TreeGrafter"/>
</dbReference>
<keyword evidence="4 11" id="KW-0479">Metal-binding</keyword>
<feature type="compositionally biased region" description="Basic and acidic residues" evidence="14">
    <location>
        <begin position="481"/>
        <end position="493"/>
    </location>
</feature>
<dbReference type="GO" id="GO:0008270">
    <property type="term" value="F:zinc ion binding"/>
    <property type="evidence" value="ECO:0007669"/>
    <property type="project" value="UniProtKB-KW"/>
</dbReference>
<evidence type="ECO:0000256" key="2">
    <source>
        <dbReference type="ARBA" id="ARBA00007092"/>
    </source>
</evidence>
<keyword evidence="17" id="KW-1185">Reference proteome</keyword>
<feature type="site" description="Interaction with DNA substrate" evidence="12">
    <location>
        <position position="368"/>
    </location>
</feature>
<dbReference type="Pfam" id="PF03372">
    <property type="entry name" value="Exo_endo_phos"/>
    <property type="match status" value="1"/>
</dbReference>
<feature type="binding site" evidence="11">
    <location>
        <position position="233"/>
    </location>
    <ligand>
        <name>Mg(2+)</name>
        <dbReference type="ChEBI" id="CHEBI:18420"/>
        <label>1</label>
    </ligand>
</feature>
<dbReference type="GO" id="GO:0008081">
    <property type="term" value="F:phosphoric diester hydrolase activity"/>
    <property type="evidence" value="ECO:0007669"/>
    <property type="project" value="TreeGrafter"/>
</dbReference>
<evidence type="ECO:0000256" key="12">
    <source>
        <dbReference type="PIRSR" id="PIRSR604808-3"/>
    </source>
</evidence>
<feature type="binding site" evidence="11">
    <location>
        <position position="30"/>
    </location>
    <ligand>
        <name>Mg(2+)</name>
        <dbReference type="ChEBI" id="CHEBI:18420"/>
        <label>1</label>
    </ligand>
</feature>
<evidence type="ECO:0000256" key="14">
    <source>
        <dbReference type="SAM" id="MobiDB-lite"/>
    </source>
</evidence>
<accession>A0A4P6XJJ7</accession>
<evidence type="ECO:0000256" key="6">
    <source>
        <dbReference type="ARBA" id="ARBA00022801"/>
    </source>
</evidence>
<feature type="active site" evidence="10">
    <location>
        <position position="192"/>
    </location>
</feature>
<dbReference type="STRING" id="2163413.A0A4P6XJJ7"/>
<feature type="domain" description="GRF-type" evidence="15">
    <location>
        <begin position="521"/>
        <end position="570"/>
    </location>
</feature>
<dbReference type="GO" id="GO:0008311">
    <property type="term" value="F:double-stranded DNA 3'-5' DNA exonuclease activity"/>
    <property type="evidence" value="ECO:0007669"/>
    <property type="project" value="TreeGrafter"/>
</dbReference>
<dbReference type="InterPro" id="IPR004808">
    <property type="entry name" value="AP_endonuc_1"/>
</dbReference>
<evidence type="ECO:0000256" key="11">
    <source>
        <dbReference type="PIRSR" id="PIRSR604808-2"/>
    </source>
</evidence>
<protein>
    <recommendedName>
        <fullName evidence="3">DNA-(apurinic or apyrimidinic site) endonuclease 2</fullName>
    </recommendedName>
</protein>
<gene>
    <name evidence="16" type="primary">MPUL0A12910</name>
    <name evidence="16" type="ORF">METSCH_A12910</name>
</gene>
<evidence type="ECO:0000256" key="9">
    <source>
        <dbReference type="ARBA" id="ARBA00023242"/>
    </source>
</evidence>
<dbReference type="InterPro" id="IPR005135">
    <property type="entry name" value="Endo/exonuclease/phosphatase"/>
</dbReference>
<keyword evidence="5 13" id="KW-0863">Zinc-finger</keyword>
<dbReference type="EMBL" id="CP034456">
    <property type="protein sequence ID" value="QBM86645.1"/>
    <property type="molecule type" value="Genomic_DNA"/>
</dbReference>
<reference evidence="17" key="1">
    <citation type="submission" date="2019-03" db="EMBL/GenBank/DDBJ databases">
        <title>Snf2 controls pulcherriminic acid biosynthesis and connects pigmentation and antifungal activity of the yeast Metschnikowia pulcherrima.</title>
        <authorList>
            <person name="Gore-Lloyd D."/>
            <person name="Sumann I."/>
            <person name="Brachmann A.O."/>
            <person name="Schneeberger K."/>
            <person name="Ortiz-Merino R.A."/>
            <person name="Moreno-Beltran M."/>
            <person name="Schlaefli M."/>
            <person name="Kirner P."/>
            <person name="Santos Kron A."/>
            <person name="Wolfe K.H."/>
            <person name="Piel J."/>
            <person name="Ahrens C.H."/>
            <person name="Henk D."/>
            <person name="Freimoser F.M."/>
        </authorList>
    </citation>
    <scope>NUCLEOTIDE SEQUENCE [LARGE SCALE GENOMIC DNA]</scope>
    <source>
        <strain evidence="17">APC 1.2</strain>
    </source>
</reference>
<keyword evidence="8 11" id="KW-0460">Magnesium</keyword>
<feature type="binding site" evidence="11">
    <location>
        <position position="368"/>
    </location>
    <ligand>
        <name>Mg(2+)</name>
        <dbReference type="ChEBI" id="CHEBI:18420"/>
        <label>1</label>
    </ligand>
</feature>
<dbReference type="PROSITE" id="PS51999">
    <property type="entry name" value="ZF_GRF"/>
    <property type="match status" value="1"/>
</dbReference>
<dbReference type="PANTHER" id="PTHR22748:SF4">
    <property type="entry name" value="DNA-(APURINIC OR APYRIMIDINIC SITE) ENDONUCLEASE 2"/>
    <property type="match status" value="1"/>
</dbReference>
<feature type="region of interest" description="Disordered" evidence="14">
    <location>
        <begin position="481"/>
        <end position="502"/>
    </location>
</feature>
<evidence type="ECO:0000313" key="17">
    <source>
        <dbReference type="Proteomes" id="UP000292447"/>
    </source>
</evidence>
<organism evidence="16 17">
    <name type="scientific">Metschnikowia aff. pulcherrima</name>
    <dbReference type="NCBI Taxonomy" id="2163413"/>
    <lineage>
        <taxon>Eukaryota</taxon>
        <taxon>Fungi</taxon>
        <taxon>Dikarya</taxon>
        <taxon>Ascomycota</taxon>
        <taxon>Saccharomycotina</taxon>
        <taxon>Pichiomycetes</taxon>
        <taxon>Metschnikowiaceae</taxon>
        <taxon>Metschnikowia</taxon>
    </lineage>
</organism>
<proteinExistence type="inferred from homology"/>
<dbReference type="PANTHER" id="PTHR22748">
    <property type="entry name" value="AP ENDONUCLEASE"/>
    <property type="match status" value="1"/>
</dbReference>
<dbReference type="InterPro" id="IPR020848">
    <property type="entry name" value="AP_endonuclease_F1_CS"/>
</dbReference>
<evidence type="ECO:0000313" key="16">
    <source>
        <dbReference type="EMBL" id="QBM86645.1"/>
    </source>
</evidence>
<keyword evidence="16" id="KW-0255">Endonuclease</keyword>
<dbReference type="Proteomes" id="UP000292447">
    <property type="component" value="Chromosome I"/>
</dbReference>
<evidence type="ECO:0000256" key="13">
    <source>
        <dbReference type="PROSITE-ProRule" id="PRU01343"/>
    </source>
</evidence>
<dbReference type="Gene3D" id="3.60.10.10">
    <property type="entry name" value="Endonuclease/exonuclease/phosphatase"/>
    <property type="match status" value="1"/>
</dbReference>
<evidence type="ECO:0000256" key="3">
    <source>
        <dbReference type="ARBA" id="ARBA00013541"/>
    </source>
</evidence>
<keyword evidence="11" id="KW-0464">Manganese</keyword>
<evidence type="ECO:0000256" key="10">
    <source>
        <dbReference type="PIRSR" id="PIRSR604808-1"/>
    </source>
</evidence>
<feature type="site" description="Important for catalytic activity" evidence="12">
    <location>
        <position position="341"/>
    </location>
</feature>
<dbReference type="InterPro" id="IPR010666">
    <property type="entry name" value="Znf_GRF"/>
</dbReference>
<dbReference type="GO" id="GO:0003677">
    <property type="term" value="F:DNA binding"/>
    <property type="evidence" value="ECO:0007669"/>
    <property type="project" value="InterPro"/>
</dbReference>
<feature type="binding site" evidence="11">
    <location>
        <position position="235"/>
    </location>
    <ligand>
        <name>Mg(2+)</name>
        <dbReference type="ChEBI" id="CHEBI:18420"/>
        <label>1</label>
    </ligand>
</feature>
<dbReference type="GO" id="GO:0005634">
    <property type="term" value="C:nucleus"/>
    <property type="evidence" value="ECO:0007669"/>
    <property type="project" value="TreeGrafter"/>
</dbReference>
<keyword evidence="6" id="KW-0378">Hydrolase</keyword>
<evidence type="ECO:0000259" key="15">
    <source>
        <dbReference type="PROSITE" id="PS51999"/>
    </source>
</evidence>
<keyword evidence="16" id="KW-0540">Nuclease</keyword>
<evidence type="ECO:0000256" key="1">
    <source>
        <dbReference type="ARBA" id="ARBA00001936"/>
    </source>
</evidence>
<feature type="binding site" evidence="11">
    <location>
        <position position="367"/>
    </location>
    <ligand>
        <name>Mg(2+)</name>
        <dbReference type="ChEBI" id="CHEBI:18420"/>
        <label>1</label>
    </ligand>
</feature>
<dbReference type="Pfam" id="PF06839">
    <property type="entry name" value="Zn_ribbon_GRF"/>
    <property type="match status" value="1"/>
</dbReference>
<evidence type="ECO:0000256" key="5">
    <source>
        <dbReference type="ARBA" id="ARBA00022771"/>
    </source>
</evidence>
<keyword evidence="9" id="KW-0539">Nucleus</keyword>
<comment type="cofactor">
    <cofactor evidence="1">
        <name>Mn(2+)</name>
        <dbReference type="ChEBI" id="CHEBI:29035"/>
    </cofactor>
</comment>
<feature type="binding site" evidence="11">
    <location>
        <position position="66"/>
    </location>
    <ligand>
        <name>Mg(2+)</name>
        <dbReference type="ChEBI" id="CHEBI:18420"/>
        <label>1</label>
    </ligand>
</feature>
<comment type="cofactor">
    <cofactor evidence="11">
        <name>Mg(2+)</name>
        <dbReference type="ChEBI" id="CHEBI:18420"/>
    </cofactor>
    <cofactor evidence="11">
        <name>Mn(2+)</name>
        <dbReference type="ChEBI" id="CHEBI:29035"/>
    </cofactor>
    <text evidence="11">Probably binds two magnesium or manganese ions per subunit.</text>
</comment>
<dbReference type="GO" id="GO:0006284">
    <property type="term" value="P:base-excision repair"/>
    <property type="evidence" value="ECO:0007669"/>
    <property type="project" value="TreeGrafter"/>
</dbReference>
<evidence type="ECO:0000256" key="8">
    <source>
        <dbReference type="ARBA" id="ARBA00022842"/>
    </source>
</evidence>
<feature type="active site" description="Proton donor/acceptor" evidence="10">
    <location>
        <position position="233"/>
    </location>
</feature>
<dbReference type="AlphaFoldDB" id="A0A4P6XJJ7"/>
<feature type="site" description="Transition state stabilizer" evidence="12">
    <location>
        <position position="235"/>
    </location>
</feature>
<keyword evidence="7" id="KW-0862">Zinc</keyword>
<name>A0A4P6XJJ7_9ASCO</name>
<feature type="active site" description="Proton acceptor" evidence="10">
    <location>
        <position position="368"/>
    </location>
</feature>
<evidence type="ECO:0000256" key="7">
    <source>
        <dbReference type="ARBA" id="ARBA00022833"/>
    </source>
</evidence>
<feature type="region of interest" description="Disordered" evidence="14">
    <location>
        <begin position="417"/>
        <end position="467"/>
    </location>
</feature>
<sequence length="576" mass="65041">MEEKPIANNQDPLARIPRKLGLEIRYISFNVNGSKTIFNYHPWNRLKNSFNAVLQAMGGDIVSVQELKIQLDSVALFGLTKDYRAFILLPKSKKGYSGVGLYVRLPKLDDPPQVCQALTVVKAEEGITGRLKDSTKGVRYCDLPLFESIGGYIQEDELHEIGITEQELLSLDSEGRCSMVELANNTVVFSLYCPANSMGTAEGQAFRLNFLELMFRRSEKLRQLGKNVIVMGDINVSPDLIDSAESINELIKTKVIYNNLHEGGRDFERRNEDICLSFRSSTPHRSIFHRFVVPTLHAAPRCPTQFLFDTTRVLQQRKLALYTVWNTMTSARQSNFGSRIDLILISSEKDLKQVTRAEILPFLHGSDHCPIMTDICVAHQELNSPAAIRKLSFEAKTFYKLVKHHDISTLFTTAATKRASDTDTTDTESSNTSDGLRSFKKSRSLPGERLKHTKRKHGKPQASQQPIENFFFQAETKKPSEASVIRDHSEDNQNQKQSESPAPVDVISKFATLVYDKPPVCQHNEECVLKTSKTPSSRGKKFWCCARISKGSTVQLGEHRCNFFEWSKKPSDLKSV</sequence>
<comment type="similarity">
    <text evidence="2">Belongs to the DNA repair enzymes AP/ExoA family.</text>
</comment>
<dbReference type="PROSITE" id="PS51435">
    <property type="entry name" value="AP_NUCLEASE_F1_4"/>
    <property type="match status" value="1"/>
</dbReference>
<dbReference type="SUPFAM" id="SSF56219">
    <property type="entry name" value="DNase I-like"/>
    <property type="match status" value="1"/>
</dbReference>
<evidence type="ECO:0000256" key="4">
    <source>
        <dbReference type="ARBA" id="ARBA00022723"/>
    </source>
</evidence>
<dbReference type="PROSITE" id="PS00728">
    <property type="entry name" value="AP_NUCLEASE_F1_3"/>
    <property type="match status" value="1"/>
</dbReference>